<sequence>MGRGRRPGSRQGRRQGTRQGPRRQGTRQGIRQGSPVLHTEAEGSSAPPPAPISEPSTSESSGRGKKRLSGPLSQLILKAFEGSSSRKGVSLAALKKFLREGGYNLNRNKNSHLKRELHKLVSNGVLVRLTGSGASGSFKHGGKTLPKKSAKPEARKVKKTAAANKRPASGSREPRKKMPKKQPAVSKPKGVRSSRKTAVPGRRRQLDKHSTVKGS</sequence>
<dbReference type="GO" id="GO:0000786">
    <property type="term" value="C:nucleosome"/>
    <property type="evidence" value="ECO:0007669"/>
    <property type="project" value="InterPro"/>
</dbReference>
<feature type="compositionally biased region" description="Basic residues" evidence="1">
    <location>
        <begin position="1"/>
        <end position="25"/>
    </location>
</feature>
<gene>
    <name evidence="3" type="ORF">PODLI_1B033195</name>
</gene>
<organism evidence="3 4">
    <name type="scientific">Podarcis lilfordi</name>
    <name type="common">Lilford's wall lizard</name>
    <dbReference type="NCBI Taxonomy" id="74358"/>
    <lineage>
        <taxon>Eukaryota</taxon>
        <taxon>Metazoa</taxon>
        <taxon>Chordata</taxon>
        <taxon>Craniata</taxon>
        <taxon>Vertebrata</taxon>
        <taxon>Euteleostomi</taxon>
        <taxon>Lepidosauria</taxon>
        <taxon>Squamata</taxon>
        <taxon>Bifurcata</taxon>
        <taxon>Unidentata</taxon>
        <taxon>Episquamata</taxon>
        <taxon>Laterata</taxon>
        <taxon>Lacertibaenia</taxon>
        <taxon>Lacertidae</taxon>
        <taxon>Podarcis</taxon>
    </lineage>
</organism>
<dbReference type="InterPro" id="IPR036388">
    <property type="entry name" value="WH-like_DNA-bd_sf"/>
</dbReference>
<evidence type="ECO:0000256" key="1">
    <source>
        <dbReference type="SAM" id="MobiDB-lite"/>
    </source>
</evidence>
<dbReference type="InterPro" id="IPR005818">
    <property type="entry name" value="Histone_H1/H5_H15"/>
</dbReference>
<dbReference type="EMBL" id="OX395127">
    <property type="protein sequence ID" value="CAI5767819.1"/>
    <property type="molecule type" value="Genomic_DNA"/>
</dbReference>
<dbReference type="SUPFAM" id="SSF46785">
    <property type="entry name" value="Winged helix' DNA-binding domain"/>
    <property type="match status" value="1"/>
</dbReference>
<dbReference type="CDD" id="cd00073">
    <property type="entry name" value="H15"/>
    <property type="match status" value="1"/>
</dbReference>
<evidence type="ECO:0000313" key="3">
    <source>
        <dbReference type="EMBL" id="CAI5767819.1"/>
    </source>
</evidence>
<dbReference type="InterPro" id="IPR036390">
    <property type="entry name" value="WH_DNA-bd_sf"/>
</dbReference>
<feature type="region of interest" description="Disordered" evidence="1">
    <location>
        <begin position="132"/>
        <end position="215"/>
    </location>
</feature>
<proteinExistence type="predicted"/>
<dbReference type="Pfam" id="PF00538">
    <property type="entry name" value="Linker_histone"/>
    <property type="match status" value="1"/>
</dbReference>
<dbReference type="SMART" id="SM00526">
    <property type="entry name" value="H15"/>
    <property type="match status" value="1"/>
</dbReference>
<dbReference type="Gene3D" id="1.10.10.10">
    <property type="entry name" value="Winged helix-like DNA-binding domain superfamily/Winged helix DNA-binding domain"/>
    <property type="match status" value="1"/>
</dbReference>
<reference evidence="3" key="1">
    <citation type="submission" date="2022-12" db="EMBL/GenBank/DDBJ databases">
        <authorList>
            <person name="Alioto T."/>
            <person name="Alioto T."/>
            <person name="Gomez Garrido J."/>
        </authorList>
    </citation>
    <scope>NUCLEOTIDE SEQUENCE</scope>
</reference>
<name>A0AA35JZ64_9SAUR</name>
<evidence type="ECO:0000313" key="4">
    <source>
        <dbReference type="Proteomes" id="UP001178461"/>
    </source>
</evidence>
<dbReference type="PROSITE" id="PS51504">
    <property type="entry name" value="H15"/>
    <property type="match status" value="1"/>
</dbReference>
<evidence type="ECO:0000259" key="2">
    <source>
        <dbReference type="PROSITE" id="PS51504"/>
    </source>
</evidence>
<feature type="region of interest" description="Disordered" evidence="1">
    <location>
        <begin position="1"/>
        <end position="70"/>
    </location>
</feature>
<dbReference type="AlphaFoldDB" id="A0AA35JZ64"/>
<dbReference type="Proteomes" id="UP001178461">
    <property type="component" value="Chromosome 2"/>
</dbReference>
<keyword evidence="4" id="KW-1185">Reference proteome</keyword>
<feature type="domain" description="H15" evidence="2">
    <location>
        <begin position="68"/>
        <end position="142"/>
    </location>
</feature>
<feature type="compositionally biased region" description="Basic residues" evidence="1">
    <location>
        <begin position="140"/>
        <end position="149"/>
    </location>
</feature>
<protein>
    <submittedName>
        <fullName evidence="3">Histone</fullName>
    </submittedName>
</protein>
<feature type="compositionally biased region" description="Basic residues" evidence="1">
    <location>
        <begin position="189"/>
        <end position="206"/>
    </location>
</feature>
<dbReference type="GO" id="GO:0003677">
    <property type="term" value="F:DNA binding"/>
    <property type="evidence" value="ECO:0007669"/>
    <property type="project" value="InterPro"/>
</dbReference>
<accession>A0AA35JZ64</accession>
<dbReference type="GO" id="GO:0006334">
    <property type="term" value="P:nucleosome assembly"/>
    <property type="evidence" value="ECO:0007669"/>
    <property type="project" value="InterPro"/>
</dbReference>